<gene>
    <name evidence="2" type="ORF">GCM10023258_04550</name>
</gene>
<organism evidence="2 3">
    <name type="scientific">Terrabacter aeriphilus</name>
    <dbReference type="NCBI Taxonomy" id="515662"/>
    <lineage>
        <taxon>Bacteria</taxon>
        <taxon>Bacillati</taxon>
        <taxon>Actinomycetota</taxon>
        <taxon>Actinomycetes</taxon>
        <taxon>Micrococcales</taxon>
        <taxon>Intrasporangiaceae</taxon>
        <taxon>Terrabacter</taxon>
    </lineage>
</organism>
<feature type="region of interest" description="Disordered" evidence="1">
    <location>
        <begin position="139"/>
        <end position="169"/>
    </location>
</feature>
<comment type="caution">
    <text evidence="2">The sequence shown here is derived from an EMBL/GenBank/DDBJ whole genome shotgun (WGS) entry which is preliminary data.</text>
</comment>
<proteinExistence type="predicted"/>
<evidence type="ECO:0000256" key="1">
    <source>
        <dbReference type="SAM" id="MobiDB-lite"/>
    </source>
</evidence>
<accession>A0ABP9J3W6</accession>
<protein>
    <submittedName>
        <fullName evidence="2">Uncharacterized protein</fullName>
    </submittedName>
</protein>
<name>A0ABP9J3W6_9MICO</name>
<keyword evidence="3" id="KW-1185">Reference proteome</keyword>
<dbReference type="EMBL" id="BAABIW010000006">
    <property type="protein sequence ID" value="GAA5018007.1"/>
    <property type="molecule type" value="Genomic_DNA"/>
</dbReference>
<sequence>MDVMAEHQATVSPKVAQPYWAKHAYEVLVETAGRYNAVITDSELADEVQQRSGLHSTTQMRNWIGGLLADLAKVNHVRSEPPLTSLVVHKDDGRVGAGFDEALRLAGEQVSDDPDERENRAAAARLECYRHWGTDVPDDAVPTVHTRTRAPRERASSTRAVRPTRSPAPVERRGAVCPTCFMEMPVSGTCPNCD</sequence>
<reference evidence="3" key="1">
    <citation type="journal article" date="2019" name="Int. J. Syst. Evol. Microbiol.">
        <title>The Global Catalogue of Microorganisms (GCM) 10K type strain sequencing project: providing services to taxonomists for standard genome sequencing and annotation.</title>
        <authorList>
            <consortium name="The Broad Institute Genomics Platform"/>
            <consortium name="The Broad Institute Genome Sequencing Center for Infectious Disease"/>
            <person name="Wu L."/>
            <person name="Ma J."/>
        </authorList>
    </citation>
    <scope>NUCLEOTIDE SEQUENCE [LARGE SCALE GENOMIC DNA]</scope>
    <source>
        <strain evidence="3">JCM 17687</strain>
    </source>
</reference>
<evidence type="ECO:0000313" key="2">
    <source>
        <dbReference type="EMBL" id="GAA5018007.1"/>
    </source>
</evidence>
<dbReference type="Proteomes" id="UP001500427">
    <property type="component" value="Unassembled WGS sequence"/>
</dbReference>
<evidence type="ECO:0000313" key="3">
    <source>
        <dbReference type="Proteomes" id="UP001500427"/>
    </source>
</evidence>